<dbReference type="FunFam" id="2.60.120.40:FF:000001">
    <property type="entry name" value="Complement C1q B chain"/>
    <property type="match status" value="1"/>
</dbReference>
<comment type="caution">
    <text evidence="10">The sequence shown here is derived from an EMBL/GenBank/DDBJ whole genome shotgun (WGS) entry which is preliminary data.</text>
</comment>
<dbReference type="InterPro" id="IPR050392">
    <property type="entry name" value="Collagen/C1q_domain"/>
</dbReference>
<evidence type="ECO:0000256" key="1">
    <source>
        <dbReference type="ARBA" id="ARBA00004498"/>
    </source>
</evidence>
<feature type="domain" description="C1q" evidence="9">
    <location>
        <begin position="183"/>
        <end position="316"/>
    </location>
</feature>
<dbReference type="Gene3D" id="2.60.120.40">
    <property type="match status" value="1"/>
</dbReference>
<keyword evidence="5" id="KW-0176">Collagen</keyword>
<feature type="signal peptide" evidence="8">
    <location>
        <begin position="1"/>
        <end position="24"/>
    </location>
</feature>
<evidence type="ECO:0000256" key="4">
    <source>
        <dbReference type="ARBA" id="ARBA00022729"/>
    </source>
</evidence>
<evidence type="ECO:0000256" key="2">
    <source>
        <dbReference type="ARBA" id="ARBA00022525"/>
    </source>
</evidence>
<dbReference type="InterPro" id="IPR008160">
    <property type="entry name" value="Collagen"/>
</dbReference>
<keyword evidence="11" id="KW-1185">Reference proteome</keyword>
<feature type="chain" id="PRO_5041639310" description="C1q domain-containing protein" evidence="8">
    <location>
        <begin position="25"/>
        <end position="316"/>
    </location>
</feature>
<evidence type="ECO:0000259" key="9">
    <source>
        <dbReference type="PROSITE" id="PS50871"/>
    </source>
</evidence>
<dbReference type="PROSITE" id="PS50871">
    <property type="entry name" value="C1Q"/>
    <property type="match status" value="1"/>
</dbReference>
<proteinExistence type="predicted"/>
<keyword evidence="6" id="KW-0325">Glycoprotein</keyword>
<keyword evidence="3" id="KW-0272">Extracellular matrix</keyword>
<dbReference type="AlphaFoldDB" id="A0AA88P9Z1"/>
<evidence type="ECO:0000313" key="11">
    <source>
        <dbReference type="Proteomes" id="UP001187343"/>
    </source>
</evidence>
<dbReference type="Pfam" id="PF00386">
    <property type="entry name" value="C1q"/>
    <property type="match status" value="1"/>
</dbReference>
<gene>
    <name evidence="10" type="ORF">Q8A67_018850</name>
</gene>
<dbReference type="Pfam" id="PF01391">
    <property type="entry name" value="Collagen"/>
    <property type="match status" value="1"/>
</dbReference>
<dbReference type="PANTHER" id="PTHR15427">
    <property type="entry name" value="EMILIN ELASTIN MICROFIBRIL INTERFACE-LOCATED PROTEIN ELASTIN MICROFIBRIL INTERFACER"/>
    <property type="match status" value="1"/>
</dbReference>
<evidence type="ECO:0000313" key="10">
    <source>
        <dbReference type="EMBL" id="KAK2881582.1"/>
    </source>
</evidence>
<comment type="subcellular location">
    <subcellularLocation>
        <location evidence="1">Secreted</location>
        <location evidence="1">Extracellular space</location>
        <location evidence="1">Extracellular matrix</location>
    </subcellularLocation>
</comment>
<dbReference type="GO" id="GO:0005581">
    <property type="term" value="C:collagen trimer"/>
    <property type="evidence" value="ECO:0007669"/>
    <property type="project" value="UniProtKB-KW"/>
</dbReference>
<evidence type="ECO:0000256" key="5">
    <source>
        <dbReference type="ARBA" id="ARBA00023119"/>
    </source>
</evidence>
<dbReference type="Proteomes" id="UP001187343">
    <property type="component" value="Unassembled WGS sequence"/>
</dbReference>
<feature type="region of interest" description="Disordered" evidence="7">
    <location>
        <begin position="127"/>
        <end position="184"/>
    </location>
</feature>
<name>A0AA88P9Z1_9TELE</name>
<dbReference type="SUPFAM" id="SSF49842">
    <property type="entry name" value="TNF-like"/>
    <property type="match status" value="1"/>
</dbReference>
<evidence type="ECO:0000256" key="3">
    <source>
        <dbReference type="ARBA" id="ARBA00022530"/>
    </source>
</evidence>
<keyword evidence="2" id="KW-0964">Secreted</keyword>
<dbReference type="PRINTS" id="PR00007">
    <property type="entry name" value="COMPLEMNTC1Q"/>
</dbReference>
<keyword evidence="4 8" id="KW-0732">Signal</keyword>
<accession>A0AA88P9Z1</accession>
<evidence type="ECO:0000256" key="7">
    <source>
        <dbReference type="SAM" id="MobiDB-lite"/>
    </source>
</evidence>
<dbReference type="SMART" id="SM00110">
    <property type="entry name" value="C1Q"/>
    <property type="match status" value="1"/>
</dbReference>
<dbReference type="InterPro" id="IPR001073">
    <property type="entry name" value="C1q_dom"/>
</dbReference>
<dbReference type="InterPro" id="IPR008983">
    <property type="entry name" value="Tumour_necrosis_fac-like_dom"/>
</dbReference>
<evidence type="ECO:0000256" key="6">
    <source>
        <dbReference type="ARBA" id="ARBA00023180"/>
    </source>
</evidence>
<dbReference type="EMBL" id="JAUYZG010000018">
    <property type="protein sequence ID" value="KAK2881582.1"/>
    <property type="molecule type" value="Genomic_DNA"/>
</dbReference>
<dbReference type="PROSITE" id="PS51257">
    <property type="entry name" value="PROKAR_LIPOPROTEIN"/>
    <property type="match status" value="1"/>
</dbReference>
<reference evidence="10" key="1">
    <citation type="submission" date="2023-08" db="EMBL/GenBank/DDBJ databases">
        <title>Chromosome-level Genome Assembly of mud carp (Cirrhinus molitorella).</title>
        <authorList>
            <person name="Liu H."/>
        </authorList>
    </citation>
    <scope>NUCLEOTIDE SEQUENCE</scope>
    <source>
        <strain evidence="10">Prfri</strain>
        <tissue evidence="10">Muscle</tissue>
    </source>
</reference>
<evidence type="ECO:0000256" key="8">
    <source>
        <dbReference type="SAM" id="SignalP"/>
    </source>
</evidence>
<organism evidence="10 11">
    <name type="scientific">Cirrhinus molitorella</name>
    <name type="common">mud carp</name>
    <dbReference type="NCBI Taxonomy" id="172907"/>
    <lineage>
        <taxon>Eukaryota</taxon>
        <taxon>Metazoa</taxon>
        <taxon>Chordata</taxon>
        <taxon>Craniata</taxon>
        <taxon>Vertebrata</taxon>
        <taxon>Euteleostomi</taxon>
        <taxon>Actinopterygii</taxon>
        <taxon>Neopterygii</taxon>
        <taxon>Teleostei</taxon>
        <taxon>Ostariophysi</taxon>
        <taxon>Cypriniformes</taxon>
        <taxon>Cyprinidae</taxon>
        <taxon>Labeoninae</taxon>
        <taxon>Labeonini</taxon>
        <taxon>Cirrhinus</taxon>
    </lineage>
</organism>
<sequence length="316" mass="34595">MGMLFERTLFITAIALTFITSCDTFKPTQRPKYQYTKKPPREVVQTTVYVGKPTVTARIVEYTKTRERFPVHITESTTVPADSYIDYPTDTTASPTTAKDNYTLDYNECYFNFCECCPPEKGPQGFKGDIGLPGPPGEKGAPGPKGMPGPIGPKGFSGSKGDKGEKGDQGNIGLAGSPGIQGKAGMKGEMGIKGEKGAAGLPGFKVRFDKVFYNGENHYDIVTSKFNCTYSGVYVFSYQITVRNKPLRASLVVNGVRKVRSRDTLQGQDIDQASNLVILKLDVGDQVWVETLRDWNGVYSSSEDDSTFSGFLLYPD</sequence>
<dbReference type="PANTHER" id="PTHR15427:SF51">
    <property type="entry name" value="OTOLIN 1"/>
    <property type="match status" value="1"/>
</dbReference>
<protein>
    <recommendedName>
        <fullName evidence="9">C1q domain-containing protein</fullName>
    </recommendedName>
</protein>